<reference evidence="3 4" key="1">
    <citation type="submission" date="2019-01" db="EMBL/GenBank/DDBJ databases">
        <authorList>
            <person name="Sayadi A."/>
        </authorList>
    </citation>
    <scope>NUCLEOTIDE SEQUENCE [LARGE SCALE GENOMIC DNA]</scope>
</reference>
<gene>
    <name evidence="3" type="ORF">CALMAC_LOCUS9374</name>
</gene>
<dbReference type="Pfam" id="PF19274">
    <property type="entry name" value="PI4K_N"/>
    <property type="match status" value="1"/>
</dbReference>
<accession>A0A653CKP8</accession>
<organism evidence="3 4">
    <name type="scientific">Callosobruchus maculatus</name>
    <name type="common">Southern cowpea weevil</name>
    <name type="synonym">Pulse bruchid</name>
    <dbReference type="NCBI Taxonomy" id="64391"/>
    <lineage>
        <taxon>Eukaryota</taxon>
        <taxon>Metazoa</taxon>
        <taxon>Ecdysozoa</taxon>
        <taxon>Arthropoda</taxon>
        <taxon>Hexapoda</taxon>
        <taxon>Insecta</taxon>
        <taxon>Pterygota</taxon>
        <taxon>Neoptera</taxon>
        <taxon>Endopterygota</taxon>
        <taxon>Coleoptera</taxon>
        <taxon>Polyphaga</taxon>
        <taxon>Cucujiformia</taxon>
        <taxon>Chrysomeloidea</taxon>
        <taxon>Chrysomelidae</taxon>
        <taxon>Bruchinae</taxon>
        <taxon>Bruchini</taxon>
        <taxon>Callosobruchus</taxon>
    </lineage>
</organism>
<feature type="non-terminal residue" evidence="3">
    <location>
        <position position="164"/>
    </location>
</feature>
<evidence type="ECO:0000259" key="2">
    <source>
        <dbReference type="Pfam" id="PF19274"/>
    </source>
</evidence>
<sequence>MRELQYTSAVRNESVSVNELQELRTQILDLLKHPADVTAYVNKLSFAQCTFLLSVYWVETLRVQHSGEPSLVPIISDYLCDSALQKDKAGMWNCVSSVSERVFEKFLDVMKDRPKDEVREADLEQHAQFLLVNFNHQHKQIRRVSDKFLASLVDRFPHLLWSRR</sequence>
<comment type="similarity">
    <text evidence="1">Belongs to the PI3/PI4-kinase family. Type III PI4K subfamily.</text>
</comment>
<name>A0A653CKP8_CALMS</name>
<dbReference type="OrthoDB" id="10264149at2759"/>
<proteinExistence type="inferred from homology"/>
<evidence type="ECO:0000313" key="4">
    <source>
        <dbReference type="Proteomes" id="UP000410492"/>
    </source>
</evidence>
<evidence type="ECO:0000313" key="3">
    <source>
        <dbReference type="EMBL" id="VEN47690.1"/>
    </source>
</evidence>
<dbReference type="InterPro" id="IPR045495">
    <property type="entry name" value="PI4K_N"/>
</dbReference>
<feature type="domain" description="PI4-kinase N-terminal" evidence="2">
    <location>
        <begin position="6"/>
        <end position="162"/>
    </location>
</feature>
<keyword evidence="4" id="KW-1185">Reference proteome</keyword>
<dbReference type="AlphaFoldDB" id="A0A653CKP8"/>
<protein>
    <recommendedName>
        <fullName evidence="2">PI4-kinase N-terminal domain-containing protein</fullName>
    </recommendedName>
</protein>
<dbReference type="EMBL" id="CAACVG010007934">
    <property type="protein sequence ID" value="VEN47690.1"/>
    <property type="molecule type" value="Genomic_DNA"/>
</dbReference>
<evidence type="ECO:0000256" key="1">
    <source>
        <dbReference type="ARBA" id="ARBA00006209"/>
    </source>
</evidence>
<dbReference type="Proteomes" id="UP000410492">
    <property type="component" value="Unassembled WGS sequence"/>
</dbReference>